<organism evidence="1 2">
    <name type="scientific">Sphingobacterium zeae</name>
    <dbReference type="NCBI Taxonomy" id="1776859"/>
    <lineage>
        <taxon>Bacteria</taxon>
        <taxon>Pseudomonadati</taxon>
        <taxon>Bacteroidota</taxon>
        <taxon>Sphingobacteriia</taxon>
        <taxon>Sphingobacteriales</taxon>
        <taxon>Sphingobacteriaceae</taxon>
        <taxon>Sphingobacterium</taxon>
    </lineage>
</organism>
<dbReference type="RefSeq" id="WP_293880468.1">
    <property type="nucleotide sequence ID" value="NZ_JAUTBA010000001.1"/>
</dbReference>
<name>A0ABU0U837_9SPHI</name>
<protein>
    <submittedName>
        <fullName evidence="1">Uncharacterized protein</fullName>
    </submittedName>
</protein>
<evidence type="ECO:0000313" key="2">
    <source>
        <dbReference type="Proteomes" id="UP001244640"/>
    </source>
</evidence>
<sequence>MTKRFSLLVDDDSQGVGYQSPLLEANNEQNSIPILKQIKFQQLNLQWPINSWRKYGVQIDFSEGDEKNEIKFETVITRLDDHSTGDRVVEINRSEDIWINEKEPDLVMDKLAHETGKVIYPLQLRVNALGEAIAIENHPAIVKRWTETKKNLSSYFEGEFFDKYIFKTEAVLFDLDRFTFAVLYRDWFMQSYFLPIFKNYGEDKTRRDYLKFPLPASFANPGFFTQQTIVGHTTDQGAIELIHQGELKEDEGLTIQKYKGNYEALIRLNPFHNHIVAYKGQWNIREHDKDIAVGIKYFELDNPALFSKNNWTIANQSQAAEPEKERQGSFLKKLFD</sequence>
<evidence type="ECO:0000313" key="1">
    <source>
        <dbReference type="EMBL" id="MDQ1151127.1"/>
    </source>
</evidence>
<comment type="caution">
    <text evidence="1">The sequence shown here is derived from an EMBL/GenBank/DDBJ whole genome shotgun (WGS) entry which is preliminary data.</text>
</comment>
<proteinExistence type="predicted"/>
<reference evidence="1 2" key="1">
    <citation type="submission" date="2023-07" db="EMBL/GenBank/DDBJ databases">
        <title>Functional and genomic diversity of the sorghum phyllosphere microbiome.</title>
        <authorList>
            <person name="Shade A."/>
        </authorList>
    </citation>
    <scope>NUCLEOTIDE SEQUENCE [LARGE SCALE GENOMIC DNA]</scope>
    <source>
        <strain evidence="1 2">SORGH_AS_0892</strain>
    </source>
</reference>
<keyword evidence="2" id="KW-1185">Reference proteome</keyword>
<dbReference type="EMBL" id="JAUTBA010000001">
    <property type="protein sequence ID" value="MDQ1151127.1"/>
    <property type="molecule type" value="Genomic_DNA"/>
</dbReference>
<gene>
    <name evidence="1" type="ORF">QE382_003111</name>
</gene>
<accession>A0ABU0U837</accession>
<dbReference type="Proteomes" id="UP001244640">
    <property type="component" value="Unassembled WGS sequence"/>
</dbReference>